<keyword evidence="2" id="KW-1185">Reference proteome</keyword>
<dbReference type="PANTHER" id="PTHR34309:SF1">
    <property type="entry name" value="PROTEIN GLCG"/>
    <property type="match status" value="1"/>
</dbReference>
<dbReference type="InterPro" id="IPR052517">
    <property type="entry name" value="GlcG_carb_metab_protein"/>
</dbReference>
<reference evidence="1 2" key="1">
    <citation type="submission" date="2018-11" db="EMBL/GenBank/DDBJ databases">
        <title>Genomic Encyclopedia of Type Strains, Phase IV (KMG-IV): sequencing the most valuable type-strain genomes for metagenomic binning, comparative biology and taxonomic classification.</title>
        <authorList>
            <person name="Goeker M."/>
        </authorList>
    </citation>
    <scope>NUCLEOTIDE SEQUENCE [LARGE SCALE GENOMIC DNA]</scope>
    <source>
        <strain evidence="1 2">DSM 5900</strain>
    </source>
</reference>
<dbReference type="InterPro" id="IPR038084">
    <property type="entry name" value="PduO/GlcC-like_sf"/>
</dbReference>
<dbReference type="RefSeq" id="WP_123689031.1">
    <property type="nucleotide sequence ID" value="NZ_AP019700.1"/>
</dbReference>
<evidence type="ECO:0000313" key="1">
    <source>
        <dbReference type="EMBL" id="ROP99665.1"/>
    </source>
</evidence>
<dbReference type="SUPFAM" id="SSF143744">
    <property type="entry name" value="GlcG-like"/>
    <property type="match status" value="1"/>
</dbReference>
<dbReference type="OrthoDB" id="9815321at2"/>
<dbReference type="AlphaFoldDB" id="A0A3N1MER8"/>
<proteinExistence type="predicted"/>
<dbReference type="InterPro" id="IPR005624">
    <property type="entry name" value="PduO/GlcC-like"/>
</dbReference>
<gene>
    <name evidence="1" type="ORF">EDC65_1449</name>
</gene>
<accession>A0A3N1MER8</accession>
<evidence type="ECO:0000313" key="2">
    <source>
        <dbReference type="Proteomes" id="UP000278222"/>
    </source>
</evidence>
<protein>
    <submittedName>
        <fullName evidence="1">Glc operon protein GlcG</fullName>
    </submittedName>
</protein>
<dbReference type="PANTHER" id="PTHR34309">
    <property type="entry name" value="SLR1406 PROTEIN"/>
    <property type="match status" value="1"/>
</dbReference>
<sequence length="136" mass="13794">MLPSKKVLTLAAARIVMDAAEAEATRNGWRVSIAIVDDGGFPVLIQRLDGAAVATAATATGKAHTAAIFRRPTKAMEDTVNNGRFAFLNAPDVVPLEGGLPITVDGDVVGAIGVSGVKSSQDAEIGQAGIDALLAG</sequence>
<dbReference type="EMBL" id="RJKX01000013">
    <property type="protein sequence ID" value="ROP99665.1"/>
    <property type="molecule type" value="Genomic_DNA"/>
</dbReference>
<dbReference type="Gene3D" id="3.30.450.150">
    <property type="entry name" value="Haem-degrading domain"/>
    <property type="match status" value="1"/>
</dbReference>
<dbReference type="Proteomes" id="UP000278222">
    <property type="component" value="Unassembled WGS sequence"/>
</dbReference>
<organism evidence="1 2">
    <name type="scientific">Stella humosa</name>
    <dbReference type="NCBI Taxonomy" id="94"/>
    <lineage>
        <taxon>Bacteria</taxon>
        <taxon>Pseudomonadati</taxon>
        <taxon>Pseudomonadota</taxon>
        <taxon>Alphaproteobacteria</taxon>
        <taxon>Rhodospirillales</taxon>
        <taxon>Stellaceae</taxon>
        <taxon>Stella</taxon>
    </lineage>
</organism>
<dbReference type="Pfam" id="PF03928">
    <property type="entry name" value="HbpS-like"/>
    <property type="match status" value="1"/>
</dbReference>
<name>A0A3N1MER8_9PROT</name>
<comment type="caution">
    <text evidence="1">The sequence shown here is derived from an EMBL/GenBank/DDBJ whole genome shotgun (WGS) entry which is preliminary data.</text>
</comment>